<proteinExistence type="predicted"/>
<sequence length="190" mass="21292">MAFSSADIQTLRELYRCNRPKSNSCRITAVPIRQHGTQAKAQQHRSDDTPKTPVKTKNATNTKDFKAKEANSPEPPPAPKKRAAEGLWFRKDENNELAVIGAEESVAEQAIDYYADDSDDSDYVDDSDAEIVDSVPDGKCDYGDLEEEGDIYVILLKSGDFVKEEEHEAQDPEHKTCVLDVKEDHVVKQH</sequence>
<reference evidence="2" key="1">
    <citation type="journal article" date="2020" name="Stud. Mycol.">
        <title>101 Dothideomycetes genomes: a test case for predicting lifestyles and emergence of pathogens.</title>
        <authorList>
            <person name="Haridas S."/>
            <person name="Albert R."/>
            <person name="Binder M."/>
            <person name="Bloem J."/>
            <person name="Labutti K."/>
            <person name="Salamov A."/>
            <person name="Andreopoulos B."/>
            <person name="Baker S."/>
            <person name="Barry K."/>
            <person name="Bills G."/>
            <person name="Bluhm B."/>
            <person name="Cannon C."/>
            <person name="Castanera R."/>
            <person name="Culley D."/>
            <person name="Daum C."/>
            <person name="Ezra D."/>
            <person name="Gonzalez J."/>
            <person name="Henrissat B."/>
            <person name="Kuo A."/>
            <person name="Liang C."/>
            <person name="Lipzen A."/>
            <person name="Lutzoni F."/>
            <person name="Magnuson J."/>
            <person name="Mondo S."/>
            <person name="Nolan M."/>
            <person name="Ohm R."/>
            <person name="Pangilinan J."/>
            <person name="Park H.-J."/>
            <person name="Ramirez L."/>
            <person name="Alfaro M."/>
            <person name="Sun H."/>
            <person name="Tritt A."/>
            <person name="Yoshinaga Y."/>
            <person name="Zwiers L.-H."/>
            <person name="Turgeon B."/>
            <person name="Goodwin S."/>
            <person name="Spatafora J."/>
            <person name="Crous P."/>
            <person name="Grigoriev I."/>
        </authorList>
    </citation>
    <scope>NUCLEOTIDE SEQUENCE</scope>
    <source>
        <strain evidence="2">ATCC 36951</strain>
    </source>
</reference>
<dbReference type="AlphaFoldDB" id="A0A6A6D289"/>
<name>A0A6A6D289_ZASCE</name>
<keyword evidence="3" id="KW-1185">Reference proteome</keyword>
<dbReference type="Proteomes" id="UP000799537">
    <property type="component" value="Unassembled WGS sequence"/>
</dbReference>
<dbReference type="GeneID" id="54564224"/>
<dbReference type="EMBL" id="ML993579">
    <property type="protein sequence ID" value="KAF2173517.1"/>
    <property type="molecule type" value="Genomic_DNA"/>
</dbReference>
<feature type="region of interest" description="Disordered" evidence="1">
    <location>
        <begin position="29"/>
        <end position="84"/>
    </location>
</feature>
<evidence type="ECO:0000256" key="1">
    <source>
        <dbReference type="SAM" id="MobiDB-lite"/>
    </source>
</evidence>
<gene>
    <name evidence="2" type="ORF">M409DRAFT_48482</name>
</gene>
<evidence type="ECO:0000313" key="2">
    <source>
        <dbReference type="EMBL" id="KAF2173517.1"/>
    </source>
</evidence>
<dbReference type="RefSeq" id="XP_033674406.1">
    <property type="nucleotide sequence ID" value="XM_033810952.1"/>
</dbReference>
<protein>
    <submittedName>
        <fullName evidence="2">Uncharacterized protein</fullName>
    </submittedName>
</protein>
<accession>A0A6A6D289</accession>
<organism evidence="2 3">
    <name type="scientific">Zasmidium cellare ATCC 36951</name>
    <dbReference type="NCBI Taxonomy" id="1080233"/>
    <lineage>
        <taxon>Eukaryota</taxon>
        <taxon>Fungi</taxon>
        <taxon>Dikarya</taxon>
        <taxon>Ascomycota</taxon>
        <taxon>Pezizomycotina</taxon>
        <taxon>Dothideomycetes</taxon>
        <taxon>Dothideomycetidae</taxon>
        <taxon>Mycosphaerellales</taxon>
        <taxon>Mycosphaerellaceae</taxon>
        <taxon>Zasmidium</taxon>
    </lineage>
</organism>
<evidence type="ECO:0000313" key="3">
    <source>
        <dbReference type="Proteomes" id="UP000799537"/>
    </source>
</evidence>